<dbReference type="STRING" id="454.Lisr_2573"/>
<keyword evidence="2" id="KW-1185">Reference proteome</keyword>
<dbReference type="EMBL" id="LNYH01000149">
    <property type="protein sequence ID" value="KTD14345.1"/>
    <property type="molecule type" value="Genomic_DNA"/>
</dbReference>
<reference evidence="1 2" key="1">
    <citation type="submission" date="2015-11" db="EMBL/GenBank/DDBJ databases">
        <title>Genomic analysis of 38 Legionella species identifies large and diverse effector repertoires.</title>
        <authorList>
            <person name="Burstein D."/>
            <person name="Amaro F."/>
            <person name="Zusman T."/>
            <person name="Lifshitz Z."/>
            <person name="Cohen O."/>
            <person name="Gilbert J.A."/>
            <person name="Pupko T."/>
            <person name="Shuman H.A."/>
            <person name="Segal G."/>
        </authorList>
    </citation>
    <scope>NUCLEOTIDE SEQUENCE [LARGE SCALE GENOMIC DNA]</scope>
    <source>
        <strain evidence="1 2">Bercovier 4</strain>
    </source>
</reference>
<dbReference type="RefSeq" id="WP_058502850.1">
    <property type="nucleotide sequence ID" value="NZ_CAAAJA010000022.1"/>
</dbReference>
<evidence type="ECO:0000313" key="1">
    <source>
        <dbReference type="EMBL" id="KTD14345.1"/>
    </source>
</evidence>
<name>A0A0W0V3T6_9GAMM</name>
<organism evidence="1 2">
    <name type="scientific">Legionella israelensis</name>
    <dbReference type="NCBI Taxonomy" id="454"/>
    <lineage>
        <taxon>Bacteria</taxon>
        <taxon>Pseudomonadati</taxon>
        <taxon>Pseudomonadota</taxon>
        <taxon>Gammaproteobacteria</taxon>
        <taxon>Legionellales</taxon>
        <taxon>Legionellaceae</taxon>
        <taxon>Legionella</taxon>
    </lineage>
</organism>
<dbReference type="Proteomes" id="UP000054761">
    <property type="component" value="Unassembled WGS sequence"/>
</dbReference>
<sequence>MMYEVKQQVEHLAGQKQKITLHPDAIEILFENRRLIKNVFLNLQGLYGITHMGMACIDPSYELIVFSTTPNIECNLIHQNLWAKDHCFTPVLEHKNSLLWWYYENENIEKIKLKNNRLTLGMTIFRPIGDFSFMYSFATNEAAEGLRQFYNDNLFGLIDMGDYFYKSLRKLYSSYALNHVPPQLKEFNSKASALSIKPFLRLV</sequence>
<proteinExistence type="predicted"/>
<comment type="caution">
    <text evidence="1">The sequence shown here is derived from an EMBL/GenBank/DDBJ whole genome shotgun (WGS) entry which is preliminary data.</text>
</comment>
<dbReference type="AlphaFoldDB" id="A0A0W0V3T6"/>
<gene>
    <name evidence="1" type="ORF">Lisr_2573</name>
</gene>
<dbReference type="PATRIC" id="fig|454.4.peg.2825"/>
<dbReference type="OrthoDB" id="5636918at2"/>
<evidence type="ECO:0000313" key="2">
    <source>
        <dbReference type="Proteomes" id="UP000054761"/>
    </source>
</evidence>
<accession>A0A0W0V3T6</accession>
<protein>
    <submittedName>
        <fullName evidence="1">Putative FlgJ-like protein</fullName>
    </submittedName>
</protein>